<evidence type="ECO:0000313" key="3">
    <source>
        <dbReference type="Proteomes" id="UP000054270"/>
    </source>
</evidence>
<dbReference type="OMA" id="HETFNAQ"/>
<reference evidence="3" key="1">
    <citation type="submission" date="2014-04" db="EMBL/GenBank/DDBJ databases">
        <title>Evolutionary Origins and Diversification of the Mycorrhizal Mutualists.</title>
        <authorList>
            <consortium name="DOE Joint Genome Institute"/>
            <consortium name="Mycorrhizal Genomics Consortium"/>
            <person name="Kohler A."/>
            <person name="Kuo A."/>
            <person name="Nagy L.G."/>
            <person name="Floudas D."/>
            <person name="Copeland A."/>
            <person name="Barry K.W."/>
            <person name="Cichocki N."/>
            <person name="Veneault-Fourrey C."/>
            <person name="LaButti K."/>
            <person name="Lindquist E.A."/>
            <person name="Lipzen A."/>
            <person name="Lundell T."/>
            <person name="Morin E."/>
            <person name="Murat C."/>
            <person name="Riley R."/>
            <person name="Ohm R."/>
            <person name="Sun H."/>
            <person name="Tunlid A."/>
            <person name="Henrissat B."/>
            <person name="Grigoriev I.V."/>
            <person name="Hibbett D.S."/>
            <person name="Martin F."/>
        </authorList>
    </citation>
    <scope>NUCLEOTIDE SEQUENCE [LARGE SCALE GENOMIC DNA]</scope>
    <source>
        <strain evidence="3">FD-334 SS-4</strain>
    </source>
</reference>
<dbReference type="AlphaFoldDB" id="A0A0D2ND67"/>
<dbReference type="Proteomes" id="UP000054270">
    <property type="component" value="Unassembled WGS sequence"/>
</dbReference>
<gene>
    <name evidence="2" type="ORF">HYPSUDRAFT_208626</name>
</gene>
<sequence length="185" mass="20904">MSTVRFESSAPAEHSASFHLRSESPLSDLSDMSDDSDASDSDERRALLIPKPPGEAGRANSGGYNLQDKLGWDEKRFKEFTTYINETSEKLLVPDLCFSKQEPKALEKVFRMTAKEFKIEDAYEKDWPIREAYKLHLKYTSEYAKKKVVRKATTGIKKAASVLNIRNPAASTSSRAKHTTHDEDL</sequence>
<evidence type="ECO:0000313" key="2">
    <source>
        <dbReference type="EMBL" id="KJA14546.1"/>
    </source>
</evidence>
<accession>A0A0D2ND67</accession>
<organism evidence="2 3">
    <name type="scientific">Hypholoma sublateritium (strain FD-334 SS-4)</name>
    <dbReference type="NCBI Taxonomy" id="945553"/>
    <lineage>
        <taxon>Eukaryota</taxon>
        <taxon>Fungi</taxon>
        <taxon>Dikarya</taxon>
        <taxon>Basidiomycota</taxon>
        <taxon>Agaricomycotina</taxon>
        <taxon>Agaricomycetes</taxon>
        <taxon>Agaricomycetidae</taxon>
        <taxon>Agaricales</taxon>
        <taxon>Agaricineae</taxon>
        <taxon>Strophariaceae</taxon>
        <taxon>Hypholoma</taxon>
    </lineage>
</organism>
<evidence type="ECO:0000256" key="1">
    <source>
        <dbReference type="SAM" id="MobiDB-lite"/>
    </source>
</evidence>
<protein>
    <submittedName>
        <fullName evidence="2">Uncharacterized protein</fullName>
    </submittedName>
</protein>
<feature type="compositionally biased region" description="Acidic residues" evidence="1">
    <location>
        <begin position="31"/>
        <end position="40"/>
    </location>
</feature>
<dbReference type="STRING" id="945553.A0A0D2ND67"/>
<dbReference type="OrthoDB" id="2686745at2759"/>
<proteinExistence type="predicted"/>
<dbReference type="EMBL" id="KN817675">
    <property type="protein sequence ID" value="KJA14546.1"/>
    <property type="molecule type" value="Genomic_DNA"/>
</dbReference>
<feature type="region of interest" description="Disordered" evidence="1">
    <location>
        <begin position="1"/>
        <end position="65"/>
    </location>
</feature>
<name>A0A0D2ND67_HYPSF</name>
<keyword evidence="3" id="KW-1185">Reference proteome</keyword>